<proteinExistence type="predicted"/>
<protein>
    <recommendedName>
        <fullName evidence="3">TIGR04197 family type VII secretion effector</fullName>
    </recommendedName>
</protein>
<reference evidence="1 2" key="1">
    <citation type="submission" date="2024-01" db="EMBL/GenBank/DDBJ databases">
        <title>Description of Streptococcus dentalis sp. nov., Streptococcus gingivalis sp. nov., Streptococcus lingualis sp. nov. isolated from human oral cavity.</title>
        <authorList>
            <person name="Choi Y.S."/>
            <person name="Goo B.J."/>
            <person name="Bae J.W."/>
        </authorList>
    </citation>
    <scope>NUCLEOTIDE SEQUENCE [LARGE SCALE GENOMIC DNA]</scope>
    <source>
        <strain evidence="1 2">S2</strain>
    </source>
</reference>
<sequence length="122" mass="13537">MGSKNGTGTIAVNSNQILNTKAKLDKAFLNENAKPSVWVDDSSLEIMNSTYSSFKEATENISAAIVGFNQYLDSMATAFEKKDTELAFDIQDLQIKNSFSQKRYDKNSAYNDSKYRSLPGAE</sequence>
<dbReference type="Proteomes" id="UP001308656">
    <property type="component" value="Unassembled WGS sequence"/>
</dbReference>
<evidence type="ECO:0008006" key="3">
    <source>
        <dbReference type="Google" id="ProtNLM"/>
    </source>
</evidence>
<accession>A0ABU6B9L1</accession>
<comment type="caution">
    <text evidence="1">The sequence shown here is derived from an EMBL/GenBank/DDBJ whole genome shotgun (WGS) entry which is preliminary data.</text>
</comment>
<dbReference type="RefSeq" id="WP_272107069.1">
    <property type="nucleotide sequence ID" value="NZ_JAYKTO010000001.1"/>
</dbReference>
<evidence type="ECO:0000313" key="2">
    <source>
        <dbReference type="Proteomes" id="UP001308656"/>
    </source>
</evidence>
<dbReference type="EMBL" id="JAYKTO010000001">
    <property type="protein sequence ID" value="MEB3520099.1"/>
    <property type="molecule type" value="Genomic_DNA"/>
</dbReference>
<keyword evidence="2" id="KW-1185">Reference proteome</keyword>
<evidence type="ECO:0000313" key="1">
    <source>
        <dbReference type="EMBL" id="MEB3520099.1"/>
    </source>
</evidence>
<gene>
    <name evidence="1" type="ORF">SM122_05790</name>
</gene>
<organism evidence="1 2">
    <name type="scientific">Streptococcus gingivalis</name>
    <dbReference type="NCBI Taxonomy" id="3111861"/>
    <lineage>
        <taxon>Bacteria</taxon>
        <taxon>Bacillati</taxon>
        <taxon>Bacillota</taxon>
        <taxon>Bacilli</taxon>
        <taxon>Lactobacillales</taxon>
        <taxon>Streptococcaceae</taxon>
        <taxon>Streptococcus</taxon>
    </lineage>
</organism>
<name>A0ABU6B9L1_9STRE</name>